<dbReference type="GO" id="GO:0005283">
    <property type="term" value="F:amino acid:sodium symporter activity"/>
    <property type="evidence" value="ECO:0007669"/>
    <property type="project" value="InterPro"/>
</dbReference>
<comment type="subcellular location">
    <subcellularLocation>
        <location evidence="1 9">Cell membrane</location>
        <topology evidence="1 9">Multi-pass membrane protein</topology>
    </subcellularLocation>
</comment>
<evidence type="ECO:0000256" key="9">
    <source>
        <dbReference type="RuleBase" id="RU363064"/>
    </source>
</evidence>
<dbReference type="Gene3D" id="1.20.1740.10">
    <property type="entry name" value="Amino acid/polyamine transporter I"/>
    <property type="match status" value="1"/>
</dbReference>
<dbReference type="OrthoDB" id="9804874at2"/>
<feature type="transmembrane region" description="Helical" evidence="9">
    <location>
        <begin position="211"/>
        <end position="231"/>
    </location>
</feature>
<dbReference type="STRING" id="857293.CAAU_0117"/>
<dbReference type="eggNOG" id="COG1115">
    <property type="taxonomic scope" value="Bacteria"/>
</dbReference>
<reference evidence="10 11" key="1">
    <citation type="journal article" date="2011" name="J. Bacteriol.">
        <title>Draft genome sequence of Caloramator australicus strain RC3T, a thermoanaerobe from the Great Artesian Basin of Australia.</title>
        <authorList>
            <person name="Ogg C.D."/>
            <person name="Patel B.K.C."/>
        </authorList>
    </citation>
    <scope>NUCLEOTIDE SEQUENCE [LARGE SCALE GENOMIC DNA]</scope>
    <source>
        <strain evidence="10 11">RC3</strain>
    </source>
</reference>
<sequence>MLDLVKNINSILWSYVLIFLLCGTGIYYTIILKGVQIRRFKDGWKRVFGNITLKGEKAGKEGMTSFQALATAIAAQVGTGNLAGAATAIASGGPGAIFWMWLSAFFGMSTLFSEAVLAQTFKDKVEDEVTGGPAYYIKKGLGSNFLAYLFSVSIILALGFMGNMVQSNSIGAAFSNSFGIKPIYVGIVLAVIAGFIFIGGIKRIASVTEKMVPLMALFYIIGGIIVIVLNIDSLIPAFKMIFLGAFNPKAATGGIIGATVKEAVRYGVARGLFSNEAGMGSTPHAHAVAKVNHPVEQGVVGIISVFIDTFVILTLTALVILTTGSIETKTTGIKLTQEAFIRGLGSFGGVFVAISLLFFAFSTIIGWYFFGEANVKFLFGKKGLMPYRILVIIFIALGTVLEVPLVWELADLFNGIMVIPNLIALLALSRTVKKALEDYEKKN</sequence>
<keyword evidence="5 9" id="KW-0812">Transmembrane</keyword>
<feature type="transmembrane region" description="Helical" evidence="9">
    <location>
        <begin position="141"/>
        <end position="162"/>
    </location>
</feature>
<comment type="caution">
    <text evidence="10">The sequence shown here is derived from an EMBL/GenBank/DDBJ whole genome shotgun (WGS) entry which is preliminary data.</text>
</comment>
<dbReference type="RefSeq" id="WP_008907490.1">
    <property type="nucleotide sequence ID" value="NZ_CAKP01000002.1"/>
</dbReference>
<feature type="transmembrane region" description="Helical" evidence="9">
    <location>
        <begin position="98"/>
        <end position="121"/>
    </location>
</feature>
<keyword evidence="7 9" id="KW-1133">Transmembrane helix</keyword>
<evidence type="ECO:0000256" key="5">
    <source>
        <dbReference type="ARBA" id="ARBA00022692"/>
    </source>
</evidence>
<evidence type="ECO:0000256" key="2">
    <source>
        <dbReference type="ARBA" id="ARBA00009261"/>
    </source>
</evidence>
<keyword evidence="8 9" id="KW-0472">Membrane</keyword>
<keyword evidence="6 9" id="KW-0769">Symport</keyword>
<dbReference type="Pfam" id="PF01235">
    <property type="entry name" value="Na_Ala_symp"/>
    <property type="match status" value="1"/>
</dbReference>
<accession>G0V3S7</accession>
<evidence type="ECO:0000313" key="10">
    <source>
        <dbReference type="EMBL" id="CCC57767.1"/>
    </source>
</evidence>
<dbReference type="PRINTS" id="PR00175">
    <property type="entry name" value="NAALASMPORT"/>
</dbReference>
<dbReference type="FunFam" id="1.20.1740.10:FF:000004">
    <property type="entry name" value="Sodium:alanine symporter family protein"/>
    <property type="match status" value="1"/>
</dbReference>
<dbReference type="GO" id="GO:0005886">
    <property type="term" value="C:plasma membrane"/>
    <property type="evidence" value="ECO:0007669"/>
    <property type="project" value="UniProtKB-SubCell"/>
</dbReference>
<name>G0V3S7_9CLOT</name>
<feature type="transmembrane region" description="Helical" evidence="9">
    <location>
        <begin position="346"/>
        <end position="369"/>
    </location>
</feature>
<dbReference type="InterPro" id="IPR001463">
    <property type="entry name" value="Na/Ala_symport"/>
</dbReference>
<feature type="transmembrane region" description="Helical" evidence="9">
    <location>
        <begin position="12"/>
        <end position="31"/>
    </location>
</feature>
<organism evidence="10 11">
    <name type="scientific">Caloramator australicus RC3</name>
    <dbReference type="NCBI Taxonomy" id="857293"/>
    <lineage>
        <taxon>Bacteria</taxon>
        <taxon>Bacillati</taxon>
        <taxon>Bacillota</taxon>
        <taxon>Clostridia</taxon>
        <taxon>Eubacteriales</taxon>
        <taxon>Clostridiaceae</taxon>
        <taxon>Caloramator</taxon>
    </lineage>
</organism>
<evidence type="ECO:0000256" key="3">
    <source>
        <dbReference type="ARBA" id="ARBA00022448"/>
    </source>
</evidence>
<feature type="transmembrane region" description="Helical" evidence="9">
    <location>
        <begin position="299"/>
        <end position="326"/>
    </location>
</feature>
<evidence type="ECO:0000256" key="6">
    <source>
        <dbReference type="ARBA" id="ARBA00022847"/>
    </source>
</evidence>
<dbReference type="PROSITE" id="PS00873">
    <property type="entry name" value="NA_ALANINE_SYMP"/>
    <property type="match status" value="1"/>
</dbReference>
<feature type="transmembrane region" description="Helical" evidence="9">
    <location>
        <begin position="389"/>
        <end position="407"/>
    </location>
</feature>
<dbReference type="PANTHER" id="PTHR30330:SF14">
    <property type="entry name" value="SODIUM_AMINO ACID (ALANINE) SYMPORTER"/>
    <property type="match status" value="1"/>
</dbReference>
<comment type="similarity">
    <text evidence="2 9">Belongs to the alanine or glycine:cation symporter (AGCS) (TC 2.A.25) family.</text>
</comment>
<feature type="transmembrane region" description="Helical" evidence="9">
    <location>
        <begin position="413"/>
        <end position="432"/>
    </location>
</feature>
<gene>
    <name evidence="10" type="ORF">CAAU_0117</name>
</gene>
<evidence type="ECO:0000256" key="4">
    <source>
        <dbReference type="ARBA" id="ARBA00022475"/>
    </source>
</evidence>
<proteinExistence type="inferred from homology"/>
<evidence type="ECO:0000256" key="1">
    <source>
        <dbReference type="ARBA" id="ARBA00004651"/>
    </source>
</evidence>
<keyword evidence="4 9" id="KW-1003">Cell membrane</keyword>
<dbReference type="NCBIfam" id="TIGR00835">
    <property type="entry name" value="agcS"/>
    <property type="match status" value="1"/>
</dbReference>
<keyword evidence="3 9" id="KW-0813">Transport</keyword>
<feature type="transmembrane region" description="Helical" evidence="9">
    <location>
        <begin position="183"/>
        <end position="205"/>
    </location>
</feature>
<evidence type="ECO:0000256" key="8">
    <source>
        <dbReference type="ARBA" id="ARBA00023136"/>
    </source>
</evidence>
<dbReference type="Proteomes" id="UP000007652">
    <property type="component" value="Unassembled WGS sequence"/>
</dbReference>
<dbReference type="AlphaFoldDB" id="G0V3S7"/>
<evidence type="ECO:0000313" key="11">
    <source>
        <dbReference type="Proteomes" id="UP000007652"/>
    </source>
</evidence>
<evidence type="ECO:0000256" key="7">
    <source>
        <dbReference type="ARBA" id="ARBA00022989"/>
    </source>
</evidence>
<dbReference type="PANTHER" id="PTHR30330">
    <property type="entry name" value="AGSS FAMILY TRANSPORTER, SODIUM-ALANINE"/>
    <property type="match status" value="1"/>
</dbReference>
<protein>
    <submittedName>
        <fullName evidence="10">Na(+)-linked D-alanine glycine permease</fullName>
    </submittedName>
</protein>
<keyword evidence="11" id="KW-1185">Reference proteome</keyword>
<dbReference type="EMBL" id="CAKP01000002">
    <property type="protein sequence ID" value="CCC57767.1"/>
    <property type="molecule type" value="Genomic_DNA"/>
</dbReference>